<feature type="region of interest" description="Disordered" evidence="2">
    <location>
        <begin position="1268"/>
        <end position="1384"/>
    </location>
</feature>
<evidence type="ECO:0000313" key="4">
    <source>
        <dbReference type="Proteomes" id="UP000601435"/>
    </source>
</evidence>
<proteinExistence type="predicted"/>
<reference evidence="3" key="1">
    <citation type="submission" date="2021-02" db="EMBL/GenBank/DDBJ databases">
        <authorList>
            <person name="Dougan E. K."/>
            <person name="Rhodes N."/>
            <person name="Thang M."/>
            <person name="Chan C."/>
        </authorList>
    </citation>
    <scope>NUCLEOTIDE SEQUENCE</scope>
</reference>
<accession>A0A812PY39</accession>
<feature type="compositionally biased region" description="Basic and acidic residues" evidence="2">
    <location>
        <begin position="1321"/>
        <end position="1353"/>
    </location>
</feature>
<sequence length="1384" mass="151129">MAYIEFKALRQLSHGGGEYAEIGGFRISAYSPPPWLRVEGRLVQSESGRPLKPVLAASSSCNSCKLVQSHTQAWPSALRLRSTLVEFLHAQAAGGIQDCQRAVMFLQEREAEAAEQLAAEALAKRSLSVAARAASDAQHFDPRLQAEYGSYSNYFKEVVKKENQSKHQKFLAGRKVWIQQHGDTQGRTKLKNKKELLAATRELKLERKLGGKFERPQKSFVTQDGWNPSIHGGEYDKSKEVEEDIFGKIMKGVWVSTAPAGVFKFKEFDERAIRDITTDHHADDQLFGEEAFERKKKAALDVVDAATKARESTAVKGKEMSMASLLQSIQDAKRTVCPDDDEDPAPGASNDAALESSSEEEVGVSAAHKMFGKVVATAKAAPAAAPDKAEAKGNKKKAIPVAAGKAKAQEPRKVTTVNTTPRAAKTSPASSKPNQEAGMGAMFSLVAPSEKGSDSGASPAKTGEMLLVDGRAKRAYNSMTEKADECSGMLEKMDLSDVVPAAHERADWKASLAKRVTQCKLICRQCKDHMRRMDKSANKVSTTAQTFESLLGVAGADPPDAEKMVEAYEASFEACQNSLFKPAKALGPVFSLKYVLAKGNLCCLYQEYDKFCAMLLWKRDKLDQMESLSQALGRDKLQQHVTAECENRLILLMRLVSPQELRAFGSNRLEGSLLDASALCESMLATEQNEGDNFILQELCVDVRMVHSILTLGSKDLTLLSTAVLSLQEAQAHLENKENSEDAQEDSAHDLSALARFFAQHATGKVLLDAASSRVVASGKAKEAQAALKEFRQATCDLKGQSPREMFLQELCEPALAKYQAVATLCQDLKSKKADAQKSMVEVGEQLQKELDAAKDEFMNAVETVTIGHLRSECEPLLSVLCEGLENDGKASNADGVMTLMNLDELWPAVQNTSMIDHGFWKACPGKCAFLQRYQKFAKALCEMGEYLFRQLPSFQHLPRVHPSAASMRLWANQLPKQLEEWVESTELRGRMQKTCFQRCADQLKTLFSAGLAAVGQVVAEVVLSTAKKEDTDFKMCAKALLDMASKLKEATAKSAGDSTLATDLEISQLTTVDQWLLAAVEDLLKRQKDTLVEGFARVSNVAVEIEASLAKLPGFTDEVGFREAGVKLVQKLASAAAKLENNLSSLRDSMESVDILSSVRFSDKGPDEALCKSCDVKSKTDELEAADKKATMAGCVVALVASVCLLRGPELAESSPDVSVFAQLRDVQKTLQVKVSKLSDDKKQGNPDGSDMVAFAEKILEECGTVLAQQGDPKKRKAPVPGEDPALAGDKEPSKKTAQTQNKEKEKCAAKAKAKQKAQKVAEEKQDDPKPKQDNKKGKDKEKADKAPEKQPAKIKRPAPVAEEEPKKRQTSLLDGMSKKGRK</sequence>
<feature type="compositionally biased region" description="Polar residues" evidence="2">
    <location>
        <begin position="415"/>
        <end position="434"/>
    </location>
</feature>
<feature type="region of interest" description="Disordered" evidence="2">
    <location>
        <begin position="331"/>
        <end position="365"/>
    </location>
</feature>
<evidence type="ECO:0000313" key="3">
    <source>
        <dbReference type="EMBL" id="CAE7351784.1"/>
    </source>
</evidence>
<feature type="coiled-coil region" evidence="1">
    <location>
        <begin position="1130"/>
        <end position="1157"/>
    </location>
</feature>
<dbReference type="EMBL" id="CAJNJA010014859">
    <property type="protein sequence ID" value="CAE7351784.1"/>
    <property type="molecule type" value="Genomic_DNA"/>
</dbReference>
<feature type="region of interest" description="Disordered" evidence="2">
    <location>
        <begin position="383"/>
        <end position="436"/>
    </location>
</feature>
<keyword evidence="4" id="KW-1185">Reference proteome</keyword>
<comment type="caution">
    <text evidence="3">The sequence shown here is derived from an EMBL/GenBank/DDBJ whole genome shotgun (WGS) entry which is preliminary data.</text>
</comment>
<gene>
    <name evidence="3" type="ORF">SNEC2469_LOCUS9142</name>
</gene>
<name>A0A812PY39_9DINO</name>
<organism evidence="3 4">
    <name type="scientific">Symbiodinium necroappetens</name>
    <dbReference type="NCBI Taxonomy" id="1628268"/>
    <lineage>
        <taxon>Eukaryota</taxon>
        <taxon>Sar</taxon>
        <taxon>Alveolata</taxon>
        <taxon>Dinophyceae</taxon>
        <taxon>Suessiales</taxon>
        <taxon>Symbiodiniaceae</taxon>
        <taxon>Symbiodinium</taxon>
    </lineage>
</organism>
<evidence type="ECO:0000256" key="2">
    <source>
        <dbReference type="SAM" id="MobiDB-lite"/>
    </source>
</evidence>
<protein>
    <submittedName>
        <fullName evidence="3">Uncharacterized protein</fullName>
    </submittedName>
</protein>
<evidence type="ECO:0000256" key="1">
    <source>
        <dbReference type="SAM" id="Coils"/>
    </source>
</evidence>
<keyword evidence="1" id="KW-0175">Coiled coil</keyword>
<dbReference type="Proteomes" id="UP000601435">
    <property type="component" value="Unassembled WGS sequence"/>
</dbReference>
<dbReference type="OrthoDB" id="430214at2759"/>